<dbReference type="InterPro" id="IPR032633">
    <property type="entry name" value="ThiJ-like"/>
</dbReference>
<organism evidence="1 2">
    <name type="scientific">Dyella acidiphila</name>
    <dbReference type="NCBI Taxonomy" id="2775866"/>
    <lineage>
        <taxon>Bacteria</taxon>
        <taxon>Pseudomonadati</taxon>
        <taxon>Pseudomonadota</taxon>
        <taxon>Gammaproteobacteria</taxon>
        <taxon>Lysobacterales</taxon>
        <taxon>Rhodanobacteraceae</taxon>
        <taxon>Dyella</taxon>
    </lineage>
</organism>
<dbReference type="Pfam" id="PF17124">
    <property type="entry name" value="ThiJ_like"/>
    <property type="match status" value="1"/>
</dbReference>
<keyword evidence="2" id="KW-1185">Reference proteome</keyword>
<reference evidence="1 2" key="1">
    <citation type="submission" date="2020-09" db="EMBL/GenBank/DDBJ databases">
        <title>Dyella sp. 7MK23 isolated from forest soil.</title>
        <authorList>
            <person name="Fu J."/>
        </authorList>
    </citation>
    <scope>NUCLEOTIDE SEQUENCE [LARGE SCALE GENOMIC DNA]</scope>
    <source>
        <strain evidence="1 2">7MK23</strain>
    </source>
</reference>
<dbReference type="SUPFAM" id="SSF52317">
    <property type="entry name" value="Class I glutamine amidotransferase-like"/>
    <property type="match status" value="1"/>
</dbReference>
<dbReference type="PANTHER" id="PTHR43068:SF1">
    <property type="entry name" value="SLR1854 PROTEIN"/>
    <property type="match status" value="1"/>
</dbReference>
<protein>
    <submittedName>
        <fullName evidence="1">DJ-1/PfpI family protein</fullName>
    </submittedName>
</protein>
<evidence type="ECO:0000313" key="1">
    <source>
        <dbReference type="EMBL" id="MBE1159435.1"/>
    </source>
</evidence>
<dbReference type="InterPro" id="IPR029062">
    <property type="entry name" value="Class_I_gatase-like"/>
</dbReference>
<name>A0ABR9G5V8_9GAMM</name>
<comment type="caution">
    <text evidence="1">The sequence shown here is derived from an EMBL/GenBank/DDBJ whole genome shotgun (WGS) entry which is preliminary data.</text>
</comment>
<dbReference type="EMBL" id="JACZZA010000001">
    <property type="protein sequence ID" value="MBE1159435.1"/>
    <property type="molecule type" value="Genomic_DNA"/>
</dbReference>
<proteinExistence type="predicted"/>
<dbReference type="RefSeq" id="WP_192554258.1">
    <property type="nucleotide sequence ID" value="NZ_JACZZA010000001.1"/>
</dbReference>
<accession>A0ABR9G5V8</accession>
<dbReference type="Gene3D" id="3.40.50.880">
    <property type="match status" value="1"/>
</dbReference>
<evidence type="ECO:0000313" key="2">
    <source>
        <dbReference type="Proteomes" id="UP000651010"/>
    </source>
</evidence>
<sequence length="290" mass="32496">MARVLIPLPHLDYDPSEVAVPWRVLTQAGHRVVFATPDGDVASADPIMLSGIGLDPWGWIPGLRQLRVFGLLLRANRDARRAHAALVQDPAFRAPLRWDALDAHAYDALLLPGGHCARGMRSYLESGLLQAQVAACFEAGKPVAAICHGVLLAARSRRADGRSVLYQRRTTGLTWALEKSAWSLTRITRFWDPHYYRTYREQPGQAPGYMSVQQEVTRVLASPDDFLDVPANAPQQWHKTSGMVRDRDRDERPAFIVRDGNYLSARWPGDVHRFAHTFADMLTAQDQART</sequence>
<dbReference type="PANTHER" id="PTHR43068">
    <property type="entry name" value="SLR1854 PROTEIN"/>
    <property type="match status" value="1"/>
</dbReference>
<gene>
    <name evidence="1" type="ORF">IGX34_03490</name>
</gene>
<dbReference type="Proteomes" id="UP000651010">
    <property type="component" value="Unassembled WGS sequence"/>
</dbReference>